<evidence type="ECO:0000313" key="3">
    <source>
        <dbReference type="Proteomes" id="UP000076842"/>
    </source>
</evidence>
<dbReference type="Proteomes" id="UP000076842">
    <property type="component" value="Unassembled WGS sequence"/>
</dbReference>
<name>A0A165DSV1_9BASI</name>
<keyword evidence="1" id="KW-0732">Signal</keyword>
<evidence type="ECO:0000256" key="1">
    <source>
        <dbReference type="SAM" id="SignalP"/>
    </source>
</evidence>
<protein>
    <submittedName>
        <fullName evidence="2">Uncharacterized protein</fullName>
    </submittedName>
</protein>
<dbReference type="EMBL" id="KV424036">
    <property type="protein sequence ID" value="KZT53468.1"/>
    <property type="molecule type" value="Genomic_DNA"/>
</dbReference>
<sequence>MEFPSWVLGLALVTMCPSQTVGFDNDAPDRPYAAQGHIYRLRLSVQGASPARQCTTKDARLQLIKLDYRPV</sequence>
<dbReference type="InParanoid" id="A0A165DSV1"/>
<accession>A0A165DSV1</accession>
<proteinExistence type="predicted"/>
<gene>
    <name evidence="2" type="ORF">CALCODRAFT_50240</name>
</gene>
<reference evidence="2 3" key="1">
    <citation type="journal article" date="2016" name="Mol. Biol. Evol.">
        <title>Comparative Genomics of Early-Diverging Mushroom-Forming Fungi Provides Insights into the Origins of Lignocellulose Decay Capabilities.</title>
        <authorList>
            <person name="Nagy L.G."/>
            <person name="Riley R."/>
            <person name="Tritt A."/>
            <person name="Adam C."/>
            <person name="Daum C."/>
            <person name="Floudas D."/>
            <person name="Sun H."/>
            <person name="Yadav J.S."/>
            <person name="Pangilinan J."/>
            <person name="Larsson K.H."/>
            <person name="Matsuura K."/>
            <person name="Barry K."/>
            <person name="Labutti K."/>
            <person name="Kuo R."/>
            <person name="Ohm R.A."/>
            <person name="Bhattacharya S.S."/>
            <person name="Shirouzu T."/>
            <person name="Yoshinaga Y."/>
            <person name="Martin F.M."/>
            <person name="Grigoriev I.V."/>
            <person name="Hibbett D.S."/>
        </authorList>
    </citation>
    <scope>NUCLEOTIDE SEQUENCE [LARGE SCALE GENOMIC DNA]</scope>
    <source>
        <strain evidence="2 3">HHB12733</strain>
    </source>
</reference>
<feature type="signal peptide" evidence="1">
    <location>
        <begin position="1"/>
        <end position="22"/>
    </location>
</feature>
<organism evidence="2 3">
    <name type="scientific">Calocera cornea HHB12733</name>
    <dbReference type="NCBI Taxonomy" id="1353952"/>
    <lineage>
        <taxon>Eukaryota</taxon>
        <taxon>Fungi</taxon>
        <taxon>Dikarya</taxon>
        <taxon>Basidiomycota</taxon>
        <taxon>Agaricomycotina</taxon>
        <taxon>Dacrymycetes</taxon>
        <taxon>Dacrymycetales</taxon>
        <taxon>Dacrymycetaceae</taxon>
        <taxon>Calocera</taxon>
    </lineage>
</organism>
<keyword evidence="3" id="KW-1185">Reference proteome</keyword>
<dbReference type="AlphaFoldDB" id="A0A165DSV1"/>
<evidence type="ECO:0000313" key="2">
    <source>
        <dbReference type="EMBL" id="KZT53468.1"/>
    </source>
</evidence>
<feature type="chain" id="PRO_5007856845" evidence="1">
    <location>
        <begin position="23"/>
        <end position="71"/>
    </location>
</feature>